<dbReference type="Gene3D" id="3.90.550.10">
    <property type="entry name" value="Spore Coat Polysaccharide Biosynthesis Protein SpsA, Chain A"/>
    <property type="match status" value="1"/>
</dbReference>
<dbReference type="Proteomes" id="UP000620046">
    <property type="component" value="Unassembled WGS sequence"/>
</dbReference>
<dbReference type="Pfam" id="PF00535">
    <property type="entry name" value="Glycos_transf_2"/>
    <property type="match status" value="1"/>
</dbReference>
<accession>A0ABQ1FTE3</accession>
<protein>
    <submittedName>
        <fullName evidence="3">Glycosyl transferase family 2</fullName>
    </submittedName>
</protein>
<comment type="similarity">
    <text evidence="1">Belongs to the glycosyltransferase 2 family. WaaE/KdtX subfamily.</text>
</comment>
<dbReference type="InterPro" id="IPR001173">
    <property type="entry name" value="Glyco_trans_2-like"/>
</dbReference>
<reference evidence="4" key="1">
    <citation type="journal article" date="2019" name="Int. J. Syst. Evol. Microbiol.">
        <title>The Global Catalogue of Microorganisms (GCM) 10K type strain sequencing project: providing services to taxonomists for standard genome sequencing and annotation.</title>
        <authorList>
            <consortium name="The Broad Institute Genomics Platform"/>
            <consortium name="The Broad Institute Genome Sequencing Center for Infectious Disease"/>
            <person name="Wu L."/>
            <person name="Ma J."/>
        </authorList>
    </citation>
    <scope>NUCLEOTIDE SEQUENCE [LARGE SCALE GENOMIC DNA]</scope>
    <source>
        <strain evidence="4">CGMCC 1.15439</strain>
    </source>
</reference>
<proteinExistence type="inferred from homology"/>
<dbReference type="RefSeq" id="WP_188793812.1">
    <property type="nucleotide sequence ID" value="NZ_BMJA01000001.1"/>
</dbReference>
<keyword evidence="3" id="KW-0808">Transferase</keyword>
<name>A0ABQ1FTE3_9GAMM</name>
<evidence type="ECO:0000259" key="2">
    <source>
        <dbReference type="Pfam" id="PF00535"/>
    </source>
</evidence>
<dbReference type="InterPro" id="IPR029044">
    <property type="entry name" value="Nucleotide-diphossugar_trans"/>
</dbReference>
<dbReference type="PANTHER" id="PTHR43630:SF2">
    <property type="entry name" value="GLYCOSYLTRANSFERASE"/>
    <property type="match status" value="1"/>
</dbReference>
<dbReference type="EMBL" id="BMJA01000001">
    <property type="protein sequence ID" value="GGA28983.1"/>
    <property type="molecule type" value="Genomic_DNA"/>
</dbReference>
<comment type="caution">
    <text evidence="3">The sequence shown here is derived from an EMBL/GenBank/DDBJ whole genome shotgun (WGS) entry which is preliminary data.</text>
</comment>
<dbReference type="PANTHER" id="PTHR43630">
    <property type="entry name" value="POLY-BETA-1,6-N-ACETYL-D-GLUCOSAMINE SYNTHASE"/>
    <property type="match status" value="1"/>
</dbReference>
<gene>
    <name evidence="3" type="ORF">GCM10010981_17290</name>
</gene>
<keyword evidence="4" id="KW-1185">Reference proteome</keyword>
<feature type="domain" description="Glycosyltransferase 2-like" evidence="2">
    <location>
        <begin position="9"/>
        <end position="145"/>
    </location>
</feature>
<dbReference type="GO" id="GO:0016740">
    <property type="term" value="F:transferase activity"/>
    <property type="evidence" value="ECO:0007669"/>
    <property type="project" value="UniProtKB-KW"/>
</dbReference>
<evidence type="ECO:0000313" key="3">
    <source>
        <dbReference type="EMBL" id="GGA28983.1"/>
    </source>
</evidence>
<sequence length="272" mass="31115">MASLLPFTLVVITRNEAQKIARCLDSVPFAAEKLVVDSGSTDDTVAIARAHGARVVHQDWLGFGPQRNLAATQCSHPWILALDADEYLTPELADELQRRLPALMESDAAAVILRRHLIYMGKPMRWYRPAVGEKMARVYHRDRARWSDVRVHESLQFTGASVTFQAPFLHDNNPSLVEKQLKVLLYSELKCRDWMDKNKSTRMWQTPFVFALAFFKDYVLRLGFLDGWRGYAIAQTAASYAAYKRMRYYEMRMNPESRDTAAAALTRSGLDH</sequence>
<organism evidence="3 4">
    <name type="scientific">Dyella nitratireducens</name>
    <dbReference type="NCBI Taxonomy" id="1849580"/>
    <lineage>
        <taxon>Bacteria</taxon>
        <taxon>Pseudomonadati</taxon>
        <taxon>Pseudomonadota</taxon>
        <taxon>Gammaproteobacteria</taxon>
        <taxon>Lysobacterales</taxon>
        <taxon>Rhodanobacteraceae</taxon>
        <taxon>Dyella</taxon>
    </lineage>
</organism>
<evidence type="ECO:0000313" key="4">
    <source>
        <dbReference type="Proteomes" id="UP000620046"/>
    </source>
</evidence>
<evidence type="ECO:0000256" key="1">
    <source>
        <dbReference type="ARBA" id="ARBA00038494"/>
    </source>
</evidence>
<dbReference type="CDD" id="cd02511">
    <property type="entry name" value="Beta4Glucosyltransferase"/>
    <property type="match status" value="1"/>
</dbReference>
<dbReference type="SUPFAM" id="SSF53448">
    <property type="entry name" value="Nucleotide-diphospho-sugar transferases"/>
    <property type="match status" value="1"/>
</dbReference>